<evidence type="ECO:0000313" key="2">
    <source>
        <dbReference type="Proteomes" id="UP000623467"/>
    </source>
</evidence>
<dbReference type="Proteomes" id="UP000623467">
    <property type="component" value="Unassembled WGS sequence"/>
</dbReference>
<proteinExistence type="predicted"/>
<dbReference type="OrthoDB" id="3266026at2759"/>
<protein>
    <submittedName>
        <fullName evidence="1">Uncharacterized protein</fullName>
    </submittedName>
</protein>
<dbReference type="EMBL" id="JACAZH010000002">
    <property type="protein sequence ID" value="KAF7375846.1"/>
    <property type="molecule type" value="Genomic_DNA"/>
</dbReference>
<dbReference type="Gene3D" id="1.20.930.20">
    <property type="entry name" value="Adaptor protein Cbl, N-terminal domain"/>
    <property type="match status" value="1"/>
</dbReference>
<dbReference type="AlphaFoldDB" id="A0A8H6ZGH6"/>
<keyword evidence="2" id="KW-1185">Reference proteome</keyword>
<dbReference type="InterPro" id="IPR036537">
    <property type="entry name" value="Adaptor_Cbl_N_dom_sf"/>
</dbReference>
<sequence length="196" mass="21921">MRFRFPSRARLKPKLLRSGSGTRSDILKTSLLALKESADVFPPLKTAVGGVIALWDIAERATHSKAEGRSIAERTQEILDVLADAIPDASAIAPSMLESNIDRFTSLLDEIKSGLEQIEHAKTFSRIRRLNRNARTLAELRSRLDEAYMDFVVASTLRLEIEHRDMNGRLIALHADVLSTSHTFGRRISLLSNVLF</sequence>
<dbReference type="GO" id="GO:0007166">
    <property type="term" value="P:cell surface receptor signaling pathway"/>
    <property type="evidence" value="ECO:0007669"/>
    <property type="project" value="InterPro"/>
</dbReference>
<evidence type="ECO:0000313" key="1">
    <source>
        <dbReference type="EMBL" id="KAF7375846.1"/>
    </source>
</evidence>
<dbReference type="CDD" id="cd21037">
    <property type="entry name" value="MLKL_NTD"/>
    <property type="match status" value="1"/>
</dbReference>
<reference evidence="1" key="1">
    <citation type="submission" date="2020-05" db="EMBL/GenBank/DDBJ databases">
        <title>Mycena genomes resolve the evolution of fungal bioluminescence.</title>
        <authorList>
            <person name="Tsai I.J."/>
        </authorList>
    </citation>
    <scope>NUCLEOTIDE SEQUENCE</scope>
    <source>
        <strain evidence="1">160909Yilan</strain>
    </source>
</reference>
<comment type="caution">
    <text evidence="1">The sequence shown here is derived from an EMBL/GenBank/DDBJ whole genome shotgun (WGS) entry which is preliminary data.</text>
</comment>
<organism evidence="1 2">
    <name type="scientific">Mycena sanguinolenta</name>
    <dbReference type="NCBI Taxonomy" id="230812"/>
    <lineage>
        <taxon>Eukaryota</taxon>
        <taxon>Fungi</taxon>
        <taxon>Dikarya</taxon>
        <taxon>Basidiomycota</taxon>
        <taxon>Agaricomycotina</taxon>
        <taxon>Agaricomycetes</taxon>
        <taxon>Agaricomycetidae</taxon>
        <taxon>Agaricales</taxon>
        <taxon>Marasmiineae</taxon>
        <taxon>Mycenaceae</taxon>
        <taxon>Mycena</taxon>
    </lineage>
</organism>
<gene>
    <name evidence="1" type="ORF">MSAN_00474700</name>
</gene>
<dbReference type="InterPro" id="IPR059179">
    <property type="entry name" value="MLKL-like_MCAfunc"/>
</dbReference>
<name>A0A8H6ZGH6_9AGAR</name>
<accession>A0A8H6ZGH6</accession>